<dbReference type="SMART" id="SM00530">
    <property type="entry name" value="HTH_XRE"/>
    <property type="match status" value="1"/>
</dbReference>
<dbReference type="InterPro" id="IPR001387">
    <property type="entry name" value="Cro/C1-type_HTH"/>
</dbReference>
<dbReference type="Proteomes" id="UP000625527">
    <property type="component" value="Unassembled WGS sequence"/>
</dbReference>
<dbReference type="Pfam" id="PF01381">
    <property type="entry name" value="HTH_3"/>
    <property type="match status" value="1"/>
</dbReference>
<sequence length="155" mass="16874">MHSKDPEQNRLVVDRLPQRLERLIGEPEAKIVIVIVGHEIAAELGLVAPTRVSARSREAGRHSALAQRRLDMGLAQQGLAEEIGVQLSTVGRWERGVTKPSPWARRRLCEVLDVSPDELSVLLDGGGTLPIRVMQVEHTDAGLGPGGHLRAVEVP</sequence>
<evidence type="ECO:0000313" key="3">
    <source>
        <dbReference type="Proteomes" id="UP000625527"/>
    </source>
</evidence>
<dbReference type="EMBL" id="JADAQT010000057">
    <property type="protein sequence ID" value="MBE1875042.1"/>
    <property type="molecule type" value="Genomic_DNA"/>
</dbReference>
<evidence type="ECO:0000313" key="2">
    <source>
        <dbReference type="EMBL" id="MBE1875042.1"/>
    </source>
</evidence>
<reference evidence="2 3" key="1">
    <citation type="submission" date="2020-10" db="EMBL/GenBank/DDBJ databases">
        <title>Myceligenerans pegani sp. nov., an endophytic actinomycete isolated from Peganum harmala L. in Xinjiang, China.</title>
        <authorList>
            <person name="Xin L."/>
        </authorList>
    </citation>
    <scope>NUCLEOTIDE SEQUENCE [LARGE SCALE GENOMIC DNA]</scope>
    <source>
        <strain evidence="2 3">TRM65318</strain>
    </source>
</reference>
<keyword evidence="3" id="KW-1185">Reference proteome</keyword>
<comment type="caution">
    <text evidence="2">The sequence shown here is derived from an EMBL/GenBank/DDBJ whole genome shotgun (WGS) entry which is preliminary data.</text>
</comment>
<gene>
    <name evidence="2" type="ORF">IHE71_04855</name>
</gene>
<dbReference type="CDD" id="cd00093">
    <property type="entry name" value="HTH_XRE"/>
    <property type="match status" value="1"/>
</dbReference>
<dbReference type="RefSeq" id="WP_192861624.1">
    <property type="nucleotide sequence ID" value="NZ_JADAQT010000057.1"/>
</dbReference>
<organism evidence="2 3">
    <name type="scientific">Myceligenerans pegani</name>
    <dbReference type="NCBI Taxonomy" id="2776917"/>
    <lineage>
        <taxon>Bacteria</taxon>
        <taxon>Bacillati</taxon>
        <taxon>Actinomycetota</taxon>
        <taxon>Actinomycetes</taxon>
        <taxon>Micrococcales</taxon>
        <taxon>Promicromonosporaceae</taxon>
        <taxon>Myceligenerans</taxon>
    </lineage>
</organism>
<proteinExistence type="predicted"/>
<accession>A0ABR9MUJ6</accession>
<dbReference type="InterPro" id="IPR010982">
    <property type="entry name" value="Lambda_DNA-bd_dom_sf"/>
</dbReference>
<protein>
    <submittedName>
        <fullName evidence="2">Helix-turn-helix transcriptional regulator</fullName>
    </submittedName>
</protein>
<feature type="domain" description="HTH cro/C1-type" evidence="1">
    <location>
        <begin position="65"/>
        <end position="119"/>
    </location>
</feature>
<evidence type="ECO:0000259" key="1">
    <source>
        <dbReference type="PROSITE" id="PS50943"/>
    </source>
</evidence>
<dbReference type="SUPFAM" id="SSF47413">
    <property type="entry name" value="lambda repressor-like DNA-binding domains"/>
    <property type="match status" value="1"/>
</dbReference>
<name>A0ABR9MUJ6_9MICO</name>
<dbReference type="Gene3D" id="1.10.260.40">
    <property type="entry name" value="lambda repressor-like DNA-binding domains"/>
    <property type="match status" value="1"/>
</dbReference>
<dbReference type="PROSITE" id="PS50943">
    <property type="entry name" value="HTH_CROC1"/>
    <property type="match status" value="1"/>
</dbReference>